<keyword evidence="7 10" id="KW-0539">Nucleus</keyword>
<evidence type="ECO:0000256" key="7">
    <source>
        <dbReference type="ARBA" id="ARBA00023242"/>
    </source>
</evidence>
<comment type="function">
    <text evidence="10">Auxin response factors (ARFs) are transcriptional factors that bind specifically to the DNA sequence 5'-TGTCTC-3' found in the auxin-responsive promoter elements (AuxREs).</text>
</comment>
<dbReference type="FunFam" id="2.40.330.10:FF:000001">
    <property type="entry name" value="Auxin response factor"/>
    <property type="match status" value="1"/>
</dbReference>
<dbReference type="Gene3D" id="2.30.30.1040">
    <property type="match status" value="1"/>
</dbReference>
<evidence type="ECO:0000256" key="2">
    <source>
        <dbReference type="ARBA" id="ARBA00007853"/>
    </source>
</evidence>
<keyword evidence="9" id="KW-0292">Fruit ripening</keyword>
<dbReference type="EMBL" id="NKXS01004543">
    <property type="protein sequence ID" value="PIN06042.1"/>
    <property type="molecule type" value="Genomic_DNA"/>
</dbReference>
<dbReference type="InterPro" id="IPR044835">
    <property type="entry name" value="ARF_plant"/>
</dbReference>
<dbReference type="SMART" id="SM01019">
    <property type="entry name" value="B3"/>
    <property type="match status" value="1"/>
</dbReference>
<comment type="subunit">
    <text evidence="10">Homodimers and heterodimers.</text>
</comment>
<dbReference type="CDD" id="cd10017">
    <property type="entry name" value="B3_DNA"/>
    <property type="match status" value="1"/>
</dbReference>
<evidence type="ECO:0000256" key="5">
    <source>
        <dbReference type="ARBA" id="ARBA00023125"/>
    </source>
</evidence>
<dbReference type="Proteomes" id="UP000231279">
    <property type="component" value="Unassembled WGS sequence"/>
</dbReference>
<reference evidence="14" key="1">
    <citation type="journal article" date="2018" name="Gigascience">
        <title>Genome assembly of the Pink Ipe (Handroanthus impetiginosus, Bignoniaceae), a highly valued, ecologically keystone Neotropical timber forest tree.</title>
        <authorList>
            <person name="Silva-Junior O.B."/>
            <person name="Grattapaglia D."/>
            <person name="Novaes E."/>
            <person name="Collevatti R.G."/>
        </authorList>
    </citation>
    <scope>NUCLEOTIDE SEQUENCE [LARGE SCALE GENOMIC DNA]</scope>
    <source>
        <strain evidence="14">cv. UFG-1</strain>
    </source>
</reference>
<dbReference type="PANTHER" id="PTHR31384:SF5">
    <property type="entry name" value="AUXIN RESPONSE FACTOR 3"/>
    <property type="match status" value="1"/>
</dbReference>
<keyword evidence="4 10" id="KW-0805">Transcription regulation</keyword>
<proteinExistence type="inferred from homology"/>
<evidence type="ECO:0000313" key="13">
    <source>
        <dbReference type="EMBL" id="PIN06042.1"/>
    </source>
</evidence>
<dbReference type="InterPro" id="IPR003340">
    <property type="entry name" value="B3_DNA-bd"/>
</dbReference>
<keyword evidence="8 10" id="KW-0927">Auxin signaling pathway</keyword>
<comment type="caution">
    <text evidence="13">The sequence shown here is derived from an EMBL/GenBank/DDBJ whole genome shotgun (WGS) entry which is preliminary data.</text>
</comment>
<dbReference type="STRING" id="429701.A0A2G9GLF4"/>
<dbReference type="PANTHER" id="PTHR31384">
    <property type="entry name" value="AUXIN RESPONSE FACTOR 4-RELATED"/>
    <property type="match status" value="1"/>
</dbReference>
<keyword evidence="3" id="KW-0217">Developmental protein</keyword>
<dbReference type="OrthoDB" id="624437at2759"/>
<dbReference type="FunFam" id="2.30.30.1040:FF:000001">
    <property type="entry name" value="Auxin response factor"/>
    <property type="match status" value="1"/>
</dbReference>
<comment type="similarity">
    <text evidence="2 10">Belongs to the ARF family.</text>
</comment>
<organism evidence="13 14">
    <name type="scientific">Handroanthus impetiginosus</name>
    <dbReference type="NCBI Taxonomy" id="429701"/>
    <lineage>
        <taxon>Eukaryota</taxon>
        <taxon>Viridiplantae</taxon>
        <taxon>Streptophyta</taxon>
        <taxon>Embryophyta</taxon>
        <taxon>Tracheophyta</taxon>
        <taxon>Spermatophyta</taxon>
        <taxon>Magnoliopsida</taxon>
        <taxon>eudicotyledons</taxon>
        <taxon>Gunneridae</taxon>
        <taxon>Pentapetalae</taxon>
        <taxon>asterids</taxon>
        <taxon>lamiids</taxon>
        <taxon>Lamiales</taxon>
        <taxon>Bignoniaceae</taxon>
        <taxon>Crescentiina</taxon>
        <taxon>Tabebuia alliance</taxon>
        <taxon>Handroanthus</taxon>
    </lineage>
</organism>
<keyword evidence="6 10" id="KW-0804">Transcription</keyword>
<dbReference type="AlphaFoldDB" id="A0A2G9GLF4"/>
<feature type="compositionally biased region" description="Polar residues" evidence="11">
    <location>
        <begin position="570"/>
        <end position="587"/>
    </location>
</feature>
<name>A0A2G9GLF4_9LAMI</name>
<feature type="region of interest" description="Disordered" evidence="11">
    <location>
        <begin position="601"/>
        <end position="624"/>
    </location>
</feature>
<evidence type="ECO:0000256" key="10">
    <source>
        <dbReference type="RuleBase" id="RU004561"/>
    </source>
</evidence>
<dbReference type="GO" id="GO:0009734">
    <property type="term" value="P:auxin-activated signaling pathway"/>
    <property type="evidence" value="ECO:0007669"/>
    <property type="project" value="UniProtKB-KW"/>
</dbReference>
<accession>A0A2G9GLF4</accession>
<dbReference type="Gene3D" id="2.40.330.10">
    <property type="entry name" value="DNA-binding pseudobarrel domain"/>
    <property type="match status" value="1"/>
</dbReference>
<evidence type="ECO:0000256" key="8">
    <source>
        <dbReference type="ARBA" id="ARBA00023294"/>
    </source>
</evidence>
<feature type="region of interest" description="Disordered" evidence="11">
    <location>
        <begin position="557"/>
        <end position="587"/>
    </location>
</feature>
<keyword evidence="14" id="KW-1185">Reference proteome</keyword>
<dbReference type="InterPro" id="IPR015300">
    <property type="entry name" value="DNA-bd_pseudobarrel_sf"/>
</dbReference>
<evidence type="ECO:0000256" key="6">
    <source>
        <dbReference type="ARBA" id="ARBA00023163"/>
    </source>
</evidence>
<dbReference type="Pfam" id="PF06507">
    <property type="entry name" value="ARF_AD"/>
    <property type="match status" value="1"/>
</dbReference>
<feature type="compositionally biased region" description="Low complexity" evidence="11">
    <location>
        <begin position="18"/>
        <end position="30"/>
    </location>
</feature>
<feature type="compositionally biased region" description="Low complexity" evidence="11">
    <location>
        <begin position="557"/>
        <end position="569"/>
    </location>
</feature>
<keyword evidence="5 10" id="KW-0238">DNA-binding</keyword>
<dbReference type="InterPro" id="IPR010525">
    <property type="entry name" value="ARF_dom"/>
</dbReference>
<evidence type="ECO:0000256" key="4">
    <source>
        <dbReference type="ARBA" id="ARBA00023015"/>
    </source>
</evidence>
<evidence type="ECO:0000313" key="14">
    <source>
        <dbReference type="Proteomes" id="UP000231279"/>
    </source>
</evidence>
<evidence type="ECO:0000256" key="3">
    <source>
        <dbReference type="ARBA" id="ARBA00022473"/>
    </source>
</evidence>
<dbReference type="Pfam" id="PF02362">
    <property type="entry name" value="B3"/>
    <property type="match status" value="1"/>
</dbReference>
<dbReference type="GO" id="GO:0009835">
    <property type="term" value="P:fruit ripening"/>
    <property type="evidence" value="ECO:0007669"/>
    <property type="project" value="UniProtKB-KW"/>
</dbReference>
<dbReference type="GO" id="GO:0003677">
    <property type="term" value="F:DNA binding"/>
    <property type="evidence" value="ECO:0007669"/>
    <property type="project" value="UniProtKB-KW"/>
</dbReference>
<evidence type="ECO:0000256" key="1">
    <source>
        <dbReference type="ARBA" id="ARBA00004123"/>
    </source>
</evidence>
<feature type="domain" description="TF-B3" evidence="12">
    <location>
        <begin position="149"/>
        <end position="251"/>
    </location>
</feature>
<feature type="region of interest" description="Disordered" evidence="11">
    <location>
        <begin position="14"/>
        <end position="33"/>
    </location>
</feature>
<dbReference type="SUPFAM" id="SSF101936">
    <property type="entry name" value="DNA-binding pseudobarrel domain"/>
    <property type="match status" value="1"/>
</dbReference>
<gene>
    <name evidence="13" type="ORF">CDL12_21412</name>
</gene>
<dbReference type="GO" id="GO:0006355">
    <property type="term" value="P:regulation of DNA-templated transcription"/>
    <property type="evidence" value="ECO:0007669"/>
    <property type="project" value="InterPro"/>
</dbReference>
<sequence length="725" mass="79629">MMCGLIDLNTVENDDETASLSGSPSSSAASGNLELPATSSSAVCMELWHACAGPLISLPKRGSAVVYLPQGHVEHLPEHSAVAYDLPPHVFCRVIDVKLHADAGSDEVYAQVSLVPDQQIEQKWRDGIIEAEDEDDPEGVGKSITPHMFCKTLTASDTSTHGGFSVPRRAAEDCFPPLDYKQQRPSQELVAKDLHGIEWKFRHIYRGQPRRHLLTTGWSAFVNKKKLVSGDAVLFLRGGDGELRLGIRRAAQVKSGATVLPINCQQFNASSIAAVVKAISMRSTFEICYNPRARSSDIIVPYHKFSKSLTQSLSCGMRFKIRFETEDPSERRCSGLIIGVSDVDPARWPGSKWKCLLVRWDDMEINRLNRVSPWEIEPAGLMAGPNSFVLPGTKRNRVGFPAAKPDHPVPARDGNKVSDFGELSRFQKVLQGQEVFGFSAPYAGVEASRQHPSDMRCYSGIGGSRICGGGNNFQHFHADARNSLERTLSGESFQFHKVLQGQESMSILSFGRGPETSQVQDKNATTVINGVQVPPRHGNRWSPLTPVYSTRRSPSSMLVLPQSSSSPSQFTSFHHGNQNKVQTSNQDSFCVSQRIPRKFASPESFTREDLHGLGSTGGSEKHSPMALSHLPVPAQPVFRDNQKFVSMCKSSCRLFGFPLTEGKVTTDNPENPNTSASAYGHEGKSLPCNEDQLYQPPLMTKVMASSCTKPSDMHAVRDRLLDIAL</sequence>
<evidence type="ECO:0000259" key="12">
    <source>
        <dbReference type="PROSITE" id="PS50863"/>
    </source>
</evidence>
<dbReference type="PROSITE" id="PS50863">
    <property type="entry name" value="B3"/>
    <property type="match status" value="1"/>
</dbReference>
<evidence type="ECO:0000256" key="9">
    <source>
        <dbReference type="ARBA" id="ARBA00033478"/>
    </source>
</evidence>
<dbReference type="GO" id="GO:0005634">
    <property type="term" value="C:nucleus"/>
    <property type="evidence" value="ECO:0007669"/>
    <property type="project" value="UniProtKB-SubCell"/>
</dbReference>
<protein>
    <recommendedName>
        <fullName evidence="10">Auxin response factor</fullName>
    </recommendedName>
</protein>
<evidence type="ECO:0000256" key="11">
    <source>
        <dbReference type="SAM" id="MobiDB-lite"/>
    </source>
</evidence>
<comment type="subcellular location">
    <subcellularLocation>
        <location evidence="1 10">Nucleus</location>
    </subcellularLocation>
</comment>